<dbReference type="RefSeq" id="WP_132071193.1">
    <property type="nucleotide sequence ID" value="NZ_SMLH01000005.1"/>
</dbReference>
<gene>
    <name evidence="1" type="ORF">E0I61_10115</name>
</gene>
<dbReference type="EMBL" id="SMLH01000005">
    <property type="protein sequence ID" value="TDE28741.1"/>
    <property type="molecule type" value="Genomic_DNA"/>
</dbReference>
<accession>A0ABY2DQC7</accession>
<evidence type="ECO:0000313" key="1">
    <source>
        <dbReference type="EMBL" id="TDE28741.1"/>
    </source>
</evidence>
<keyword evidence="2" id="KW-1185">Reference proteome</keyword>
<sequence>MKTENLMIIVLSLFITSTQAQKKTNLNSPKKTTTVAAKPAAPKLGKNVQEIKIKNEAYFLTKEIGYPITGDYLFESKKDPIVQLNSDGTGLFQNHQMSRTPMVWGIECDMDGTPKKIKADWGFMYNLWYQIKAKHKGASWESGEIDAWDVVSFSVHTDENKIYILGERIKTY</sequence>
<proteinExistence type="predicted"/>
<dbReference type="Proteomes" id="UP000294685">
    <property type="component" value="Unassembled WGS sequence"/>
</dbReference>
<name>A0ABY2DQC7_9FLAO</name>
<reference evidence="1 2" key="1">
    <citation type="submission" date="2019-03" db="EMBL/GenBank/DDBJ databases">
        <title>Novel species of Flavobacterium.</title>
        <authorList>
            <person name="Liu Q."/>
            <person name="Xin Y.-H."/>
        </authorList>
    </citation>
    <scope>NUCLEOTIDE SEQUENCE [LARGE SCALE GENOMIC DNA]</scope>
    <source>
        <strain evidence="1 2">LB2P22</strain>
    </source>
</reference>
<evidence type="ECO:0000313" key="2">
    <source>
        <dbReference type="Proteomes" id="UP000294685"/>
    </source>
</evidence>
<organism evidence="1 2">
    <name type="scientific">Flavobacterium ranwuense</name>
    <dbReference type="NCBI Taxonomy" id="2541725"/>
    <lineage>
        <taxon>Bacteria</taxon>
        <taxon>Pseudomonadati</taxon>
        <taxon>Bacteroidota</taxon>
        <taxon>Flavobacteriia</taxon>
        <taxon>Flavobacteriales</taxon>
        <taxon>Flavobacteriaceae</taxon>
        <taxon>Flavobacterium</taxon>
    </lineage>
</organism>
<comment type="caution">
    <text evidence="1">The sequence shown here is derived from an EMBL/GenBank/DDBJ whole genome shotgun (WGS) entry which is preliminary data.</text>
</comment>
<protein>
    <submittedName>
        <fullName evidence="1">Uncharacterized protein</fullName>
    </submittedName>
</protein>